<name>A0A1V0SEF6_9VIRU</name>
<reference evidence="1" key="1">
    <citation type="journal article" date="2017" name="Science">
        <title>Giant viruses with an expanded complement of translation system components.</title>
        <authorList>
            <person name="Schulz F."/>
            <person name="Yutin N."/>
            <person name="Ivanova N.N."/>
            <person name="Ortega D.R."/>
            <person name="Lee T.K."/>
            <person name="Vierheilig J."/>
            <person name="Daims H."/>
            <person name="Horn M."/>
            <person name="Wagner M."/>
            <person name="Jensen G.J."/>
            <person name="Kyrpides N.C."/>
            <person name="Koonin E.V."/>
            <person name="Woyke T."/>
        </authorList>
    </citation>
    <scope>NUCLEOTIDE SEQUENCE</scope>
    <source>
        <strain evidence="1">ILV1</strain>
    </source>
</reference>
<accession>A0A1V0SEF6</accession>
<organism evidence="1">
    <name type="scientific">Indivirus ILV1</name>
    <dbReference type="NCBI Taxonomy" id="1977633"/>
    <lineage>
        <taxon>Viruses</taxon>
        <taxon>Varidnaviria</taxon>
        <taxon>Bamfordvirae</taxon>
        <taxon>Nucleocytoviricota</taxon>
        <taxon>Megaviricetes</taxon>
        <taxon>Imitervirales</taxon>
        <taxon>Mimiviridae</taxon>
        <taxon>Klosneuvirinae</taxon>
        <taxon>Indivirus</taxon>
    </lineage>
</organism>
<proteinExistence type="predicted"/>
<protein>
    <submittedName>
        <fullName evidence="1">Uncharacterized protein</fullName>
    </submittedName>
</protein>
<sequence length="98" mass="10866">MQNTTDSNSVDISGLDKIELLQNLWNSTRTFGYGHLSGKTDGFNASAAPTAVKSYIDYFQGRPIKTDLSKDHADSRLYDRNAGLGTFFKAITRMQNAK</sequence>
<gene>
    <name evidence="1" type="ORF">Indivirus_11_15</name>
</gene>
<dbReference type="EMBL" id="KY684095">
    <property type="protein sequence ID" value="ARF10071.1"/>
    <property type="molecule type" value="Genomic_DNA"/>
</dbReference>
<evidence type="ECO:0000313" key="1">
    <source>
        <dbReference type="EMBL" id="ARF10071.1"/>
    </source>
</evidence>